<organism evidence="1 2">
    <name type="scientific">Portunus trituberculatus</name>
    <name type="common">Swimming crab</name>
    <name type="synonym">Neptunus trituberculatus</name>
    <dbReference type="NCBI Taxonomy" id="210409"/>
    <lineage>
        <taxon>Eukaryota</taxon>
        <taxon>Metazoa</taxon>
        <taxon>Ecdysozoa</taxon>
        <taxon>Arthropoda</taxon>
        <taxon>Crustacea</taxon>
        <taxon>Multicrustacea</taxon>
        <taxon>Malacostraca</taxon>
        <taxon>Eumalacostraca</taxon>
        <taxon>Eucarida</taxon>
        <taxon>Decapoda</taxon>
        <taxon>Pleocyemata</taxon>
        <taxon>Brachyura</taxon>
        <taxon>Eubrachyura</taxon>
        <taxon>Portunoidea</taxon>
        <taxon>Portunidae</taxon>
        <taxon>Portuninae</taxon>
        <taxon>Portunus</taxon>
    </lineage>
</organism>
<dbReference type="EMBL" id="VSRR010003564">
    <property type="protein sequence ID" value="MPC36634.1"/>
    <property type="molecule type" value="Genomic_DNA"/>
</dbReference>
<evidence type="ECO:0000313" key="2">
    <source>
        <dbReference type="Proteomes" id="UP000324222"/>
    </source>
</evidence>
<accession>A0A5B7EWE6</accession>
<dbReference type="AlphaFoldDB" id="A0A5B7EWE6"/>
<keyword evidence="2" id="KW-1185">Reference proteome</keyword>
<dbReference type="Proteomes" id="UP000324222">
    <property type="component" value="Unassembled WGS sequence"/>
</dbReference>
<evidence type="ECO:0000313" key="1">
    <source>
        <dbReference type="EMBL" id="MPC36634.1"/>
    </source>
</evidence>
<proteinExistence type="predicted"/>
<comment type="caution">
    <text evidence="1">The sequence shown here is derived from an EMBL/GenBank/DDBJ whole genome shotgun (WGS) entry which is preliminary data.</text>
</comment>
<dbReference type="OrthoDB" id="6367744at2759"/>
<name>A0A5B7EWE6_PORTR</name>
<reference evidence="1 2" key="1">
    <citation type="submission" date="2019-05" db="EMBL/GenBank/DDBJ databases">
        <title>Another draft genome of Portunus trituberculatus and its Hox gene families provides insights of decapod evolution.</title>
        <authorList>
            <person name="Jeong J.-H."/>
            <person name="Song I."/>
            <person name="Kim S."/>
            <person name="Choi T."/>
            <person name="Kim D."/>
            <person name="Ryu S."/>
            <person name="Kim W."/>
        </authorList>
    </citation>
    <scope>NUCLEOTIDE SEQUENCE [LARGE SCALE GENOMIC DNA]</scope>
    <source>
        <tissue evidence="1">Muscle</tissue>
    </source>
</reference>
<protein>
    <submittedName>
        <fullName evidence="1">Uncharacterized protein</fullName>
    </submittedName>
</protein>
<gene>
    <name evidence="1" type="ORF">E2C01_030101</name>
</gene>
<sequence length="68" mass="7557">MLTAGDTKVNIYINEVQSRMTKKQQVLVSMLCRVEPQPLRLQGCTDAQQGYGGSGKLHLIERPSHSQS</sequence>